<dbReference type="Pfam" id="PF21742">
    <property type="entry name" value="DUF6868"/>
    <property type="match status" value="1"/>
</dbReference>
<evidence type="ECO:0000256" key="1">
    <source>
        <dbReference type="SAM" id="Phobius"/>
    </source>
</evidence>
<sequence>MDFYMIKHALLYCTVINYAVLIIWFIAIVLAKTSIYRLHRRWFQLPDATFDAIHYGGMAIYKIGILIFNLVPWITLSLLLPSG</sequence>
<reference evidence="3 4" key="1">
    <citation type="submission" date="2020-11" db="EMBL/GenBank/DDBJ databases">
        <title>Insectihabitans protaetiae gen. nov. sp. nov. and Insectihabitans allomyrinae sp. nov., isolated from larvae of Protaetia brevitarsis seulensis and Allomyrina dichotoma, respectively.</title>
        <authorList>
            <person name="Lee S.D."/>
            <person name="Byeon Y.-S."/>
            <person name="Kim S.-M."/>
            <person name="Yang H.L."/>
            <person name="Kim I.S."/>
        </authorList>
    </citation>
    <scope>NUCLEOTIDE SEQUENCE [LARGE SCALE GENOMIC DNA]</scope>
    <source>
        <strain evidence="3 4">BWR-B9</strain>
    </source>
</reference>
<evidence type="ECO:0000313" key="4">
    <source>
        <dbReference type="Proteomes" id="UP001296921"/>
    </source>
</evidence>
<feature type="transmembrane region" description="Helical" evidence="1">
    <location>
        <begin position="52"/>
        <end position="74"/>
    </location>
</feature>
<keyword evidence="4" id="KW-1185">Reference proteome</keyword>
<dbReference type="EMBL" id="JADRCR010000001">
    <property type="protein sequence ID" value="MBK5142657.1"/>
    <property type="molecule type" value="Genomic_DNA"/>
</dbReference>
<organism evidence="3 4">
    <name type="scientific">Limnobaculum allomyrinae</name>
    <dbReference type="NCBI Taxonomy" id="2791986"/>
    <lineage>
        <taxon>Bacteria</taxon>
        <taxon>Pseudomonadati</taxon>
        <taxon>Pseudomonadota</taxon>
        <taxon>Gammaproteobacteria</taxon>
        <taxon>Enterobacterales</taxon>
        <taxon>Budviciaceae</taxon>
        <taxon>Limnobaculum</taxon>
    </lineage>
</organism>
<gene>
    <name evidence="3" type="ORF">I2494_02770</name>
</gene>
<protein>
    <recommendedName>
        <fullName evidence="2">DUF6868 domain-containing protein</fullName>
    </recommendedName>
</protein>
<accession>A0ABS1ILM8</accession>
<comment type="caution">
    <text evidence="3">The sequence shown here is derived from an EMBL/GenBank/DDBJ whole genome shotgun (WGS) entry which is preliminary data.</text>
</comment>
<feature type="transmembrane region" description="Helical" evidence="1">
    <location>
        <begin position="6"/>
        <end position="31"/>
    </location>
</feature>
<feature type="domain" description="DUF6868" evidence="2">
    <location>
        <begin position="1"/>
        <end position="79"/>
    </location>
</feature>
<name>A0ABS1ILM8_9GAMM</name>
<keyword evidence="1" id="KW-0472">Membrane</keyword>
<keyword evidence="1" id="KW-1133">Transmembrane helix</keyword>
<evidence type="ECO:0000259" key="2">
    <source>
        <dbReference type="Pfam" id="PF21742"/>
    </source>
</evidence>
<dbReference type="Proteomes" id="UP001296921">
    <property type="component" value="Unassembled WGS sequence"/>
</dbReference>
<dbReference type="InterPro" id="IPR049220">
    <property type="entry name" value="DUF6868"/>
</dbReference>
<proteinExistence type="predicted"/>
<evidence type="ECO:0000313" key="3">
    <source>
        <dbReference type="EMBL" id="MBK5142657.1"/>
    </source>
</evidence>
<keyword evidence="1" id="KW-0812">Transmembrane</keyword>